<keyword evidence="3" id="KW-0804">Transcription</keyword>
<dbReference type="PROSITE" id="PS51464">
    <property type="entry name" value="SIS"/>
    <property type="match status" value="1"/>
</dbReference>
<evidence type="ECO:0000259" key="5">
    <source>
        <dbReference type="PROSITE" id="PS51464"/>
    </source>
</evidence>
<accession>A0A165SX37</accession>
<dbReference type="InterPro" id="IPR047640">
    <property type="entry name" value="RpiR-like"/>
</dbReference>
<organism evidence="6 7">
    <name type="scientific">Pseudovibrio axinellae</name>
    <dbReference type="NCBI Taxonomy" id="989403"/>
    <lineage>
        <taxon>Bacteria</taxon>
        <taxon>Pseudomonadati</taxon>
        <taxon>Pseudomonadota</taxon>
        <taxon>Alphaproteobacteria</taxon>
        <taxon>Hyphomicrobiales</taxon>
        <taxon>Stappiaceae</taxon>
        <taxon>Pseudovibrio</taxon>
    </lineage>
</organism>
<dbReference type="Proteomes" id="UP000076577">
    <property type="component" value="Unassembled WGS sequence"/>
</dbReference>
<proteinExistence type="predicted"/>
<dbReference type="InterPro" id="IPR046348">
    <property type="entry name" value="SIS_dom_sf"/>
</dbReference>
<protein>
    <submittedName>
        <fullName evidence="6">DNA-binding transcriptional regulator HexR</fullName>
    </submittedName>
</protein>
<dbReference type="Pfam" id="PF01380">
    <property type="entry name" value="SIS"/>
    <property type="match status" value="1"/>
</dbReference>
<dbReference type="InterPro" id="IPR036388">
    <property type="entry name" value="WH-like_DNA-bd_sf"/>
</dbReference>
<dbReference type="RefSeq" id="WP_068011255.1">
    <property type="nucleotide sequence ID" value="NZ_FOFM01000004.1"/>
</dbReference>
<dbReference type="PANTHER" id="PTHR30514">
    <property type="entry name" value="GLUCOKINASE"/>
    <property type="match status" value="1"/>
</dbReference>
<feature type="domain" description="HTH rpiR-type" evidence="4">
    <location>
        <begin position="6"/>
        <end position="82"/>
    </location>
</feature>
<dbReference type="InterPro" id="IPR000281">
    <property type="entry name" value="HTH_RpiR"/>
</dbReference>
<dbReference type="GO" id="GO:0003677">
    <property type="term" value="F:DNA binding"/>
    <property type="evidence" value="ECO:0007669"/>
    <property type="project" value="UniProtKB-KW"/>
</dbReference>
<dbReference type="OrthoDB" id="9814676at2"/>
<dbReference type="SUPFAM" id="SSF46689">
    <property type="entry name" value="Homeodomain-like"/>
    <property type="match status" value="1"/>
</dbReference>
<evidence type="ECO:0000256" key="2">
    <source>
        <dbReference type="ARBA" id="ARBA00023125"/>
    </source>
</evidence>
<feature type="domain" description="SIS" evidence="5">
    <location>
        <begin position="132"/>
        <end position="270"/>
    </location>
</feature>
<evidence type="ECO:0000256" key="3">
    <source>
        <dbReference type="ARBA" id="ARBA00023163"/>
    </source>
</evidence>
<evidence type="ECO:0000259" key="4">
    <source>
        <dbReference type="PROSITE" id="PS51071"/>
    </source>
</evidence>
<dbReference type="GO" id="GO:0003700">
    <property type="term" value="F:DNA-binding transcription factor activity"/>
    <property type="evidence" value="ECO:0007669"/>
    <property type="project" value="InterPro"/>
</dbReference>
<dbReference type="STRING" id="989403.SAMN05421798_10425"/>
<dbReference type="InterPro" id="IPR009057">
    <property type="entry name" value="Homeodomain-like_sf"/>
</dbReference>
<dbReference type="GO" id="GO:0097367">
    <property type="term" value="F:carbohydrate derivative binding"/>
    <property type="evidence" value="ECO:0007669"/>
    <property type="project" value="InterPro"/>
</dbReference>
<name>A0A165SX37_9HYPH</name>
<dbReference type="PANTHER" id="PTHR30514:SF18">
    <property type="entry name" value="RPIR-FAMILY TRANSCRIPTIONAL REGULATOR"/>
    <property type="match status" value="1"/>
</dbReference>
<keyword evidence="1" id="KW-0805">Transcription regulation</keyword>
<keyword evidence="2 6" id="KW-0238">DNA-binding</keyword>
<evidence type="ECO:0000313" key="7">
    <source>
        <dbReference type="Proteomes" id="UP000076577"/>
    </source>
</evidence>
<dbReference type="Gene3D" id="3.40.50.10490">
    <property type="entry name" value="Glucose-6-phosphate isomerase like protein, domain 1"/>
    <property type="match status" value="1"/>
</dbReference>
<dbReference type="AlphaFoldDB" id="A0A165SX37"/>
<sequence length="292" mass="32420">MTKHYKDTVEQLTRAYPNLSKQLKKSAAYVLEYPGDVATLSMRQVAARADVPPPTMNRLAKSLEFETYNAMRDVYRGGLDVFSPTYPSRATELQLTHGSADLEASIQGVKSAALGNLKHLFDSIDRTHLQHIISSLTCARNVFVVGMHAAHSIANYLHYVASMCFRNWQLISHKNGEIADQVEGINADDVIIAISLNPCAADTVRVAKRAYEVGAKVIGITDTRTSPLATYSTDLLITPVHSPHFFESYIATAALVEMILGFLVADSDQEVIDNITKLERNRTEFGEYWPEQ</sequence>
<evidence type="ECO:0000313" key="6">
    <source>
        <dbReference type="EMBL" id="KZL04600.1"/>
    </source>
</evidence>
<dbReference type="CDD" id="cd05013">
    <property type="entry name" value="SIS_RpiR"/>
    <property type="match status" value="1"/>
</dbReference>
<dbReference type="SUPFAM" id="SSF53697">
    <property type="entry name" value="SIS domain"/>
    <property type="match status" value="1"/>
</dbReference>
<comment type="caution">
    <text evidence="6">The sequence shown here is derived from an EMBL/GenBank/DDBJ whole genome shotgun (WGS) entry which is preliminary data.</text>
</comment>
<dbReference type="PROSITE" id="PS51071">
    <property type="entry name" value="HTH_RPIR"/>
    <property type="match status" value="1"/>
</dbReference>
<dbReference type="EMBL" id="LMCB01000161">
    <property type="protein sequence ID" value="KZL04600.1"/>
    <property type="molecule type" value="Genomic_DNA"/>
</dbReference>
<keyword evidence="7" id="KW-1185">Reference proteome</keyword>
<gene>
    <name evidence="6" type="ORF">PsAD2_04684</name>
</gene>
<dbReference type="Gene3D" id="1.10.10.10">
    <property type="entry name" value="Winged helix-like DNA-binding domain superfamily/Winged helix DNA-binding domain"/>
    <property type="match status" value="1"/>
</dbReference>
<dbReference type="InterPro" id="IPR001347">
    <property type="entry name" value="SIS_dom"/>
</dbReference>
<dbReference type="GO" id="GO:1901135">
    <property type="term" value="P:carbohydrate derivative metabolic process"/>
    <property type="evidence" value="ECO:0007669"/>
    <property type="project" value="InterPro"/>
</dbReference>
<evidence type="ECO:0000256" key="1">
    <source>
        <dbReference type="ARBA" id="ARBA00023015"/>
    </source>
</evidence>
<dbReference type="PATRIC" id="fig|989403.3.peg.5124"/>
<dbReference type="InterPro" id="IPR035472">
    <property type="entry name" value="RpiR-like_SIS"/>
</dbReference>
<reference evidence="6 7" key="1">
    <citation type="journal article" date="2016" name="Front. Microbiol.">
        <title>Comparative Genomic Analysis Reveals a Diverse Repertoire of Genes Involved in Prokaryote-Eukaryote Interactions within the Pseudovibrio Genus.</title>
        <authorList>
            <person name="Romano S."/>
            <person name="Fernandez-Guerra A."/>
            <person name="Reen F.J."/>
            <person name="Glockner F.O."/>
            <person name="Crowley S.P."/>
            <person name="O'Sullivan O."/>
            <person name="Cotter P.D."/>
            <person name="Adams C."/>
            <person name="Dobson A.D."/>
            <person name="O'Gara F."/>
        </authorList>
    </citation>
    <scope>NUCLEOTIDE SEQUENCE [LARGE SCALE GENOMIC DNA]</scope>
    <source>
        <strain evidence="6 7">Ad2</strain>
    </source>
</reference>